<organism evidence="1 2">
    <name type="scientific">Pistacia integerrima</name>
    <dbReference type="NCBI Taxonomy" id="434235"/>
    <lineage>
        <taxon>Eukaryota</taxon>
        <taxon>Viridiplantae</taxon>
        <taxon>Streptophyta</taxon>
        <taxon>Embryophyta</taxon>
        <taxon>Tracheophyta</taxon>
        <taxon>Spermatophyta</taxon>
        <taxon>Magnoliopsida</taxon>
        <taxon>eudicotyledons</taxon>
        <taxon>Gunneridae</taxon>
        <taxon>Pentapetalae</taxon>
        <taxon>rosids</taxon>
        <taxon>malvids</taxon>
        <taxon>Sapindales</taxon>
        <taxon>Anacardiaceae</taxon>
        <taxon>Pistacia</taxon>
    </lineage>
</organism>
<dbReference type="EMBL" id="CM047748">
    <property type="protein sequence ID" value="KAJ0013161.1"/>
    <property type="molecule type" value="Genomic_DNA"/>
</dbReference>
<dbReference type="Proteomes" id="UP001163603">
    <property type="component" value="Chromosome 13"/>
</dbReference>
<evidence type="ECO:0000313" key="2">
    <source>
        <dbReference type="Proteomes" id="UP001163603"/>
    </source>
</evidence>
<reference evidence="2" key="1">
    <citation type="journal article" date="2023" name="G3 (Bethesda)">
        <title>Genome assembly and association tests identify interacting loci associated with vigor, precocity, and sex in interspecific pistachio rootstocks.</title>
        <authorList>
            <person name="Palmer W."/>
            <person name="Jacygrad E."/>
            <person name="Sagayaradj S."/>
            <person name="Cavanaugh K."/>
            <person name="Han R."/>
            <person name="Bertier L."/>
            <person name="Beede B."/>
            <person name="Kafkas S."/>
            <person name="Golino D."/>
            <person name="Preece J."/>
            <person name="Michelmore R."/>
        </authorList>
    </citation>
    <scope>NUCLEOTIDE SEQUENCE [LARGE SCALE GENOMIC DNA]</scope>
</reference>
<proteinExistence type="predicted"/>
<keyword evidence="2" id="KW-1185">Reference proteome</keyword>
<name>A0ACC0XAP1_9ROSI</name>
<comment type="caution">
    <text evidence="1">The sequence shown here is derived from an EMBL/GenBank/DDBJ whole genome shotgun (WGS) entry which is preliminary data.</text>
</comment>
<evidence type="ECO:0000313" key="1">
    <source>
        <dbReference type="EMBL" id="KAJ0013161.1"/>
    </source>
</evidence>
<sequence length="366" mass="40479">MACSSIFSPNLLSGFSTGPTKLLLSYQTNHLAFSSPQCNSKKRPFPLPKVASIPYQPPINVDYLEGEFSGHGVTFEDVNGTWMTKMVLENGSVVIPDAAKWLDHFIQSSHVAWGHNGVAAHNIPWSPCNWSLLDIRGNSQDSIQVELISRDRADMVEVRYIVTLDESVLSSELVVSNSKSSSLQLTGSFLSHLTVSTPDATYALGLEGSDFIKKSPFSSNYVIVPPDISQEDKFSISQLWSQMKFLSGLGARNEQTADEADSTSRESEEEMEGEEDDNYKQLTEQMSRIYTSAPTNLTVIDRGRRNSVVAGRHGLHELYMFSPGSRHEFYGKYAYICVGASAMLKPIILGPGDVWRGGQQLHNPNM</sequence>
<protein>
    <submittedName>
        <fullName evidence="1">Uncharacterized protein</fullName>
    </submittedName>
</protein>
<accession>A0ACC0XAP1</accession>
<gene>
    <name evidence="1" type="ORF">Pint_20171</name>
</gene>